<dbReference type="AlphaFoldDB" id="A0A165SQF1"/>
<protein>
    <submittedName>
        <fullName evidence="1">Uncharacterized protein</fullName>
    </submittedName>
</protein>
<accession>A0A165SQF1</accession>
<dbReference type="InParanoid" id="A0A165SQF1"/>
<sequence>MGQIEDNGIQHSPKDYRADSAASSLYQKDVSASRTVNCSEDITAKLTLTGVLIRLSFIRPITYSVRQRMYDETK</sequence>
<dbReference type="Proteomes" id="UP000076761">
    <property type="component" value="Unassembled WGS sequence"/>
</dbReference>
<evidence type="ECO:0000313" key="1">
    <source>
        <dbReference type="EMBL" id="KZT25508.1"/>
    </source>
</evidence>
<gene>
    <name evidence="1" type="ORF">NEOLEDRAFT_1133475</name>
</gene>
<keyword evidence="2" id="KW-1185">Reference proteome</keyword>
<organism evidence="1 2">
    <name type="scientific">Neolentinus lepideus HHB14362 ss-1</name>
    <dbReference type="NCBI Taxonomy" id="1314782"/>
    <lineage>
        <taxon>Eukaryota</taxon>
        <taxon>Fungi</taxon>
        <taxon>Dikarya</taxon>
        <taxon>Basidiomycota</taxon>
        <taxon>Agaricomycotina</taxon>
        <taxon>Agaricomycetes</taxon>
        <taxon>Gloeophyllales</taxon>
        <taxon>Gloeophyllaceae</taxon>
        <taxon>Neolentinus</taxon>
    </lineage>
</organism>
<reference evidence="1 2" key="1">
    <citation type="journal article" date="2016" name="Mol. Biol. Evol.">
        <title>Comparative Genomics of Early-Diverging Mushroom-Forming Fungi Provides Insights into the Origins of Lignocellulose Decay Capabilities.</title>
        <authorList>
            <person name="Nagy L.G."/>
            <person name="Riley R."/>
            <person name="Tritt A."/>
            <person name="Adam C."/>
            <person name="Daum C."/>
            <person name="Floudas D."/>
            <person name="Sun H."/>
            <person name="Yadav J.S."/>
            <person name="Pangilinan J."/>
            <person name="Larsson K.H."/>
            <person name="Matsuura K."/>
            <person name="Barry K."/>
            <person name="Labutti K."/>
            <person name="Kuo R."/>
            <person name="Ohm R.A."/>
            <person name="Bhattacharya S.S."/>
            <person name="Shirouzu T."/>
            <person name="Yoshinaga Y."/>
            <person name="Martin F.M."/>
            <person name="Grigoriev I.V."/>
            <person name="Hibbett D.S."/>
        </authorList>
    </citation>
    <scope>NUCLEOTIDE SEQUENCE [LARGE SCALE GENOMIC DNA]</scope>
    <source>
        <strain evidence="1 2">HHB14362 ss-1</strain>
    </source>
</reference>
<evidence type="ECO:0000313" key="2">
    <source>
        <dbReference type="Proteomes" id="UP000076761"/>
    </source>
</evidence>
<dbReference type="EMBL" id="KV425571">
    <property type="protein sequence ID" value="KZT25508.1"/>
    <property type="molecule type" value="Genomic_DNA"/>
</dbReference>
<name>A0A165SQF1_9AGAM</name>
<proteinExistence type="predicted"/>